<feature type="region of interest" description="Disordered" evidence="1">
    <location>
        <begin position="1"/>
        <end position="61"/>
    </location>
</feature>
<gene>
    <name evidence="2" type="ORF">Sfulv_03160</name>
</gene>
<proteinExistence type="predicted"/>
<feature type="compositionally biased region" description="Gly residues" evidence="1">
    <location>
        <begin position="25"/>
        <end position="34"/>
    </location>
</feature>
<name>A0A7J0BZ11_9ACTN</name>
<protein>
    <submittedName>
        <fullName evidence="2">Uncharacterized protein</fullName>
    </submittedName>
</protein>
<evidence type="ECO:0000256" key="1">
    <source>
        <dbReference type="SAM" id="MobiDB-lite"/>
    </source>
</evidence>
<feature type="compositionally biased region" description="Basic and acidic residues" evidence="1">
    <location>
        <begin position="103"/>
        <end position="121"/>
    </location>
</feature>
<evidence type="ECO:0000313" key="3">
    <source>
        <dbReference type="Proteomes" id="UP000498980"/>
    </source>
</evidence>
<organism evidence="2 3">
    <name type="scientific">Streptomyces fulvorobeus</name>
    <dbReference type="NCBI Taxonomy" id="284028"/>
    <lineage>
        <taxon>Bacteria</taxon>
        <taxon>Bacillati</taxon>
        <taxon>Actinomycetota</taxon>
        <taxon>Actinomycetes</taxon>
        <taxon>Kitasatosporales</taxon>
        <taxon>Streptomycetaceae</taxon>
        <taxon>Streptomyces</taxon>
    </lineage>
</organism>
<evidence type="ECO:0000313" key="2">
    <source>
        <dbReference type="EMBL" id="GFM95505.1"/>
    </source>
</evidence>
<feature type="region of interest" description="Disordered" evidence="1">
    <location>
        <begin position="74"/>
        <end position="121"/>
    </location>
</feature>
<sequence>MPPVERDAALVGGAGDAEVPRGALRAGGPGGEGGGTRRRRQEAGQAGGSQDERPASPGAEGRCIAWSSMSVMRAPRPGPGACCGFTQDYPRRAPVSPSSSVRVRSDRPIGPDTPKDHPLID</sequence>
<comment type="caution">
    <text evidence="2">The sequence shown here is derived from an EMBL/GenBank/DDBJ whole genome shotgun (WGS) entry which is preliminary data.</text>
</comment>
<dbReference type="EMBL" id="BLWC01000001">
    <property type="protein sequence ID" value="GFM95505.1"/>
    <property type="molecule type" value="Genomic_DNA"/>
</dbReference>
<keyword evidence="3" id="KW-1185">Reference proteome</keyword>
<dbReference type="AlphaFoldDB" id="A0A7J0BZ11"/>
<reference evidence="2 3" key="1">
    <citation type="submission" date="2020-05" db="EMBL/GenBank/DDBJ databases">
        <title>Whole genome shotgun sequence of Streptomyces fulvorobeus NBRC 15897.</title>
        <authorList>
            <person name="Komaki H."/>
            <person name="Tamura T."/>
        </authorList>
    </citation>
    <scope>NUCLEOTIDE SEQUENCE [LARGE SCALE GENOMIC DNA]</scope>
    <source>
        <strain evidence="2 3">NBRC 15897</strain>
    </source>
</reference>
<feature type="compositionally biased region" description="Low complexity" evidence="1">
    <location>
        <begin position="92"/>
        <end position="102"/>
    </location>
</feature>
<dbReference type="Proteomes" id="UP000498980">
    <property type="component" value="Unassembled WGS sequence"/>
</dbReference>
<accession>A0A7J0BZ11</accession>